<feature type="transmembrane region" description="Helical" evidence="1">
    <location>
        <begin position="327"/>
        <end position="352"/>
    </location>
</feature>
<organism evidence="2 3">
    <name type="scientific">Cryobacterium psychrotolerans</name>
    <dbReference type="NCBI Taxonomy" id="386301"/>
    <lineage>
        <taxon>Bacteria</taxon>
        <taxon>Bacillati</taxon>
        <taxon>Actinomycetota</taxon>
        <taxon>Actinomycetes</taxon>
        <taxon>Micrococcales</taxon>
        <taxon>Microbacteriaceae</taxon>
        <taxon>Cryobacterium</taxon>
    </lineage>
</organism>
<feature type="transmembrane region" description="Helical" evidence="1">
    <location>
        <begin position="296"/>
        <end position="315"/>
    </location>
</feature>
<dbReference type="Pfam" id="PF13795">
    <property type="entry name" value="HupE_UreJ_2"/>
    <property type="match status" value="1"/>
</dbReference>
<keyword evidence="3" id="KW-1185">Reference proteome</keyword>
<keyword evidence="1" id="KW-0812">Transmembrane</keyword>
<gene>
    <name evidence="2" type="ORF">SAMN05216282_10677</name>
</gene>
<protein>
    <submittedName>
        <fullName evidence="2">Hydrogenase/urease accessory protein HupE</fullName>
    </submittedName>
</protein>
<evidence type="ECO:0000313" key="3">
    <source>
        <dbReference type="Proteomes" id="UP000198701"/>
    </source>
</evidence>
<keyword evidence="1" id="KW-0472">Membrane</keyword>
<dbReference type="AlphaFoldDB" id="A0A1G9BYV0"/>
<feature type="transmembrane region" description="Helical" evidence="1">
    <location>
        <begin position="270"/>
        <end position="289"/>
    </location>
</feature>
<dbReference type="STRING" id="386301.SAMN05216282_10677"/>
<dbReference type="Proteomes" id="UP000198701">
    <property type="component" value="Unassembled WGS sequence"/>
</dbReference>
<evidence type="ECO:0000256" key="1">
    <source>
        <dbReference type="SAM" id="Phobius"/>
    </source>
</evidence>
<feature type="transmembrane region" description="Helical" evidence="1">
    <location>
        <begin position="364"/>
        <end position="383"/>
    </location>
</feature>
<proteinExistence type="predicted"/>
<reference evidence="2 3" key="1">
    <citation type="submission" date="2016-10" db="EMBL/GenBank/DDBJ databases">
        <authorList>
            <person name="de Groot N.N."/>
        </authorList>
    </citation>
    <scope>NUCLEOTIDE SEQUENCE [LARGE SCALE GENOMIC DNA]</scope>
    <source>
        <strain evidence="2 3">CGMCC 1.5382</strain>
    </source>
</reference>
<name>A0A1G9BYV0_9MICO</name>
<evidence type="ECO:0000313" key="2">
    <source>
        <dbReference type="EMBL" id="SDK44597.1"/>
    </source>
</evidence>
<sequence length="384" mass="41095">MGAAASDIALHPPAPAMNRALLASRSSILLGLVFLFLLAGTLPASAHVRDTAGYSTIHGDGREISYELSLEYEILAKAVDLGPDARGAVDDASRLAALEAGKANLSAYLSERVVIYLDGAACEPHLDGVSTTTRDENPYVQMDLTYTCPGESGQYQLTYDVFSDVDAISDEHTNIVEYQIGADSGRTVMDGGHNELLMGENSVIVSSSRFALMGVEHLLFGLDHVLFVVAVMLGATSLRNLVGVVSMFTLAHSVSLITALLGWVQVGASIVEPLIALSITFVAIENLLGAPRRRHLVVFLFGLLHGLGFAGSLKITDDVSWNLVASLLSFNIGIEAAQVLLLLVIFPLLLLVRRSRFSAPVVRGATIVVAVFGLIWFLERFFLA</sequence>
<dbReference type="InterPro" id="IPR032809">
    <property type="entry name" value="Put_HupE_UreJ"/>
</dbReference>
<dbReference type="EMBL" id="FNFU01000006">
    <property type="protein sequence ID" value="SDK44597.1"/>
    <property type="molecule type" value="Genomic_DNA"/>
</dbReference>
<keyword evidence="1" id="KW-1133">Transmembrane helix</keyword>
<accession>A0A1G9BYV0</accession>
<feature type="transmembrane region" description="Helical" evidence="1">
    <location>
        <begin position="241"/>
        <end position="264"/>
    </location>
</feature>
<feature type="transmembrane region" description="Helical" evidence="1">
    <location>
        <begin position="210"/>
        <end position="234"/>
    </location>
</feature>